<feature type="non-terminal residue" evidence="1">
    <location>
        <position position="144"/>
    </location>
</feature>
<feature type="non-terminal residue" evidence="1">
    <location>
        <position position="1"/>
    </location>
</feature>
<dbReference type="Proteomes" id="UP000601435">
    <property type="component" value="Unassembled WGS sequence"/>
</dbReference>
<reference evidence="1" key="1">
    <citation type="submission" date="2021-02" db="EMBL/GenBank/DDBJ databases">
        <authorList>
            <person name="Dougan E. K."/>
            <person name="Rhodes N."/>
            <person name="Thang M."/>
            <person name="Chan C."/>
        </authorList>
    </citation>
    <scope>NUCLEOTIDE SEQUENCE</scope>
</reference>
<dbReference type="OrthoDB" id="411961at2759"/>
<evidence type="ECO:0000313" key="2">
    <source>
        <dbReference type="Proteomes" id="UP000601435"/>
    </source>
</evidence>
<proteinExistence type="predicted"/>
<protein>
    <submittedName>
        <fullName evidence="1">Uncharacterized protein</fullName>
    </submittedName>
</protein>
<gene>
    <name evidence="1" type="ORF">SNEC2469_LOCUS8388</name>
</gene>
<organism evidence="1 2">
    <name type="scientific">Symbiodinium necroappetens</name>
    <dbReference type="NCBI Taxonomy" id="1628268"/>
    <lineage>
        <taxon>Eukaryota</taxon>
        <taxon>Sar</taxon>
        <taxon>Alveolata</taxon>
        <taxon>Dinophyceae</taxon>
        <taxon>Suessiales</taxon>
        <taxon>Symbiodiniaceae</taxon>
        <taxon>Symbiodinium</taxon>
    </lineage>
</organism>
<sequence>SIVVYTALDSRCLPNRETHSLPWSLTFPEECWFTGFGKPLPLVNADGTTAESQANSSVPMLHLIRWAGAFLQGPGKGSQTDLEPLLQIQQFPGPPRFAEIRIEIAQIGNRCPSEVEFQPLGLVQTTGMGPSYTPLGSSGTALEG</sequence>
<dbReference type="AlphaFoldDB" id="A0A812P080"/>
<comment type="caution">
    <text evidence="1">The sequence shown here is derived from an EMBL/GenBank/DDBJ whole genome shotgun (WGS) entry which is preliminary data.</text>
</comment>
<evidence type="ECO:0000313" key="1">
    <source>
        <dbReference type="EMBL" id="CAE7330740.1"/>
    </source>
</evidence>
<keyword evidence="2" id="KW-1185">Reference proteome</keyword>
<accession>A0A812P080</accession>
<name>A0A812P080_9DINO</name>
<dbReference type="EMBL" id="CAJNJA010013845">
    <property type="protein sequence ID" value="CAE7330740.1"/>
    <property type="molecule type" value="Genomic_DNA"/>
</dbReference>